<evidence type="ECO:0000313" key="3">
    <source>
        <dbReference type="Proteomes" id="UP001383192"/>
    </source>
</evidence>
<organism evidence="2 3">
    <name type="scientific">Paramarasmius palmivorus</name>
    <dbReference type="NCBI Taxonomy" id="297713"/>
    <lineage>
        <taxon>Eukaryota</taxon>
        <taxon>Fungi</taxon>
        <taxon>Dikarya</taxon>
        <taxon>Basidiomycota</taxon>
        <taxon>Agaricomycotina</taxon>
        <taxon>Agaricomycetes</taxon>
        <taxon>Agaricomycetidae</taxon>
        <taxon>Agaricales</taxon>
        <taxon>Marasmiineae</taxon>
        <taxon>Marasmiaceae</taxon>
        <taxon>Paramarasmius</taxon>
    </lineage>
</organism>
<feature type="compositionally biased region" description="Polar residues" evidence="1">
    <location>
        <begin position="336"/>
        <end position="349"/>
    </location>
</feature>
<feature type="compositionally biased region" description="Basic and acidic residues" evidence="1">
    <location>
        <begin position="121"/>
        <end position="134"/>
    </location>
</feature>
<feature type="region of interest" description="Disordered" evidence="1">
    <location>
        <begin position="1"/>
        <end position="24"/>
    </location>
</feature>
<accession>A0AAW0E760</accession>
<feature type="region of interest" description="Disordered" evidence="1">
    <location>
        <begin position="46"/>
        <end position="232"/>
    </location>
</feature>
<proteinExistence type="predicted"/>
<feature type="compositionally biased region" description="Basic and acidic residues" evidence="1">
    <location>
        <begin position="301"/>
        <end position="312"/>
    </location>
</feature>
<protein>
    <submittedName>
        <fullName evidence="2">Uncharacterized protein</fullName>
    </submittedName>
</protein>
<gene>
    <name evidence="2" type="ORF">VNI00_002298</name>
</gene>
<evidence type="ECO:0000313" key="2">
    <source>
        <dbReference type="EMBL" id="KAK7058662.1"/>
    </source>
</evidence>
<feature type="compositionally biased region" description="Basic and acidic residues" evidence="1">
    <location>
        <begin position="1"/>
        <end position="12"/>
    </location>
</feature>
<keyword evidence="3" id="KW-1185">Reference proteome</keyword>
<feature type="compositionally biased region" description="Polar residues" evidence="1">
    <location>
        <begin position="75"/>
        <end position="86"/>
    </location>
</feature>
<feature type="compositionally biased region" description="Basic residues" evidence="1">
    <location>
        <begin position="105"/>
        <end position="120"/>
    </location>
</feature>
<feature type="region of interest" description="Disordered" evidence="1">
    <location>
        <begin position="296"/>
        <end position="373"/>
    </location>
</feature>
<sequence>MAEPTSSKKDLIQPKNTADDISFSGPELDALSALEKGLEKRNAQAKVDDLVAESSNAASKRENSTSKKRKRANVPPQSEFVTSFYSSGPLLPGDVDEEGSVPPRTTRRISGRISKGKPGHRYTDSSVSDHEATRPTRSNASSSGKSEERKGKMREQSADVPKSTSGRLTIKLLLPSTDRDAARTAGTASAMPSPIDSSIHVDSVESDAGSDDDEVPDKPTEDEITLENLGPVPVYPAPTKPFPVLPPPKFSSALAPTIPLDKTHAKVRHWRVAKREIRGIAGGRWFTRAWVGEKASQFAEQKGKVGDTKESDSVSTSAPVKSKASTSSKKRKAGSNPSASQVPDGTSTRKPTKLRISLVAAASSEPEDADMEG</sequence>
<evidence type="ECO:0000256" key="1">
    <source>
        <dbReference type="SAM" id="MobiDB-lite"/>
    </source>
</evidence>
<reference evidence="2 3" key="1">
    <citation type="submission" date="2024-01" db="EMBL/GenBank/DDBJ databases">
        <title>A draft genome for a cacao thread blight-causing isolate of Paramarasmius palmivorus.</title>
        <authorList>
            <person name="Baruah I.K."/>
            <person name="Bukari Y."/>
            <person name="Amoako-Attah I."/>
            <person name="Meinhardt L.W."/>
            <person name="Bailey B.A."/>
            <person name="Cohen S.P."/>
        </authorList>
    </citation>
    <scope>NUCLEOTIDE SEQUENCE [LARGE SCALE GENOMIC DNA]</scope>
    <source>
        <strain evidence="2 3">GH-12</strain>
    </source>
</reference>
<name>A0AAW0E760_9AGAR</name>
<feature type="compositionally biased region" description="Basic and acidic residues" evidence="1">
    <location>
        <begin position="145"/>
        <end position="157"/>
    </location>
</feature>
<dbReference type="EMBL" id="JAYKXP010000005">
    <property type="protein sequence ID" value="KAK7058662.1"/>
    <property type="molecule type" value="Genomic_DNA"/>
</dbReference>
<feature type="compositionally biased region" description="Acidic residues" evidence="1">
    <location>
        <begin position="204"/>
        <end position="215"/>
    </location>
</feature>
<feature type="compositionally biased region" description="Low complexity" evidence="1">
    <location>
        <begin position="313"/>
        <end position="327"/>
    </location>
</feature>
<dbReference type="AlphaFoldDB" id="A0AAW0E760"/>
<dbReference type="Proteomes" id="UP001383192">
    <property type="component" value="Unassembled WGS sequence"/>
</dbReference>
<comment type="caution">
    <text evidence="2">The sequence shown here is derived from an EMBL/GenBank/DDBJ whole genome shotgun (WGS) entry which is preliminary data.</text>
</comment>